<dbReference type="PROSITE" id="PS01129">
    <property type="entry name" value="PSI_RLU"/>
    <property type="match status" value="1"/>
</dbReference>
<organism evidence="5 6">
    <name type="scientific">Salegentibacter holothuriorum</name>
    <dbReference type="NCBI Taxonomy" id="241145"/>
    <lineage>
        <taxon>Bacteria</taxon>
        <taxon>Pseudomonadati</taxon>
        <taxon>Bacteroidota</taxon>
        <taxon>Flavobacteriia</taxon>
        <taxon>Flavobacteriales</taxon>
        <taxon>Flavobacteriaceae</taxon>
        <taxon>Salegentibacter</taxon>
    </lineage>
</organism>
<dbReference type="InterPro" id="IPR050188">
    <property type="entry name" value="RluA_PseudoU_synthase"/>
</dbReference>
<dbReference type="GO" id="GO:0000455">
    <property type="term" value="P:enzyme-directed rRNA pseudouridine synthesis"/>
    <property type="evidence" value="ECO:0007669"/>
    <property type="project" value="TreeGrafter"/>
</dbReference>
<evidence type="ECO:0000313" key="6">
    <source>
        <dbReference type="Proteomes" id="UP000190230"/>
    </source>
</evidence>
<evidence type="ECO:0000256" key="1">
    <source>
        <dbReference type="ARBA" id="ARBA00010876"/>
    </source>
</evidence>
<evidence type="ECO:0000313" key="5">
    <source>
        <dbReference type="EMBL" id="SKB54251.1"/>
    </source>
</evidence>
<keyword evidence="6" id="KW-1185">Reference proteome</keyword>
<dbReference type="SUPFAM" id="SSF55120">
    <property type="entry name" value="Pseudouridine synthase"/>
    <property type="match status" value="1"/>
</dbReference>
<comment type="similarity">
    <text evidence="1">Belongs to the pseudouridine synthase RluA family.</text>
</comment>
<dbReference type="Pfam" id="PF00849">
    <property type="entry name" value="PseudoU_synth_2"/>
    <property type="match status" value="1"/>
</dbReference>
<name>A0A1T5C4F5_9FLAO</name>
<feature type="domain" description="Pseudouridine synthase RsuA/RluA-like" evidence="4">
    <location>
        <begin position="106"/>
        <end position="244"/>
    </location>
</feature>
<protein>
    <submittedName>
        <fullName evidence="5">tRNA pseudouridine65 synthase</fullName>
    </submittedName>
</protein>
<dbReference type="PROSITE" id="PS50889">
    <property type="entry name" value="S4"/>
    <property type="match status" value="1"/>
</dbReference>
<evidence type="ECO:0000256" key="3">
    <source>
        <dbReference type="PROSITE-ProRule" id="PRU00182"/>
    </source>
</evidence>
<dbReference type="GO" id="GO:0140098">
    <property type="term" value="F:catalytic activity, acting on RNA"/>
    <property type="evidence" value="ECO:0007669"/>
    <property type="project" value="UniProtKB-ARBA"/>
</dbReference>
<dbReference type="CDD" id="cd02869">
    <property type="entry name" value="PseudoU_synth_RluA_like"/>
    <property type="match status" value="1"/>
</dbReference>
<accession>A0A1T5C4F5</accession>
<dbReference type="Gene3D" id="3.10.290.10">
    <property type="entry name" value="RNA-binding S4 domain"/>
    <property type="match status" value="1"/>
</dbReference>
<dbReference type="InterPro" id="IPR020103">
    <property type="entry name" value="PsdUridine_synth_cat_dom_sf"/>
</dbReference>
<dbReference type="PANTHER" id="PTHR21600:SF87">
    <property type="entry name" value="RNA PSEUDOURIDYLATE SYNTHASE DOMAIN-CONTAINING PROTEIN 1"/>
    <property type="match status" value="1"/>
</dbReference>
<dbReference type="AlphaFoldDB" id="A0A1T5C4F5"/>
<dbReference type="GO" id="GO:0003723">
    <property type="term" value="F:RNA binding"/>
    <property type="evidence" value="ECO:0007669"/>
    <property type="project" value="UniProtKB-KW"/>
</dbReference>
<reference evidence="6" key="1">
    <citation type="submission" date="2017-02" db="EMBL/GenBank/DDBJ databases">
        <authorList>
            <person name="Varghese N."/>
            <person name="Submissions S."/>
        </authorList>
    </citation>
    <scope>NUCLEOTIDE SEQUENCE [LARGE SCALE GENOMIC DNA]</scope>
    <source>
        <strain evidence="6">DSM 23405</strain>
    </source>
</reference>
<dbReference type="PANTHER" id="PTHR21600">
    <property type="entry name" value="MITOCHONDRIAL RNA PSEUDOURIDINE SYNTHASE"/>
    <property type="match status" value="1"/>
</dbReference>
<dbReference type="InterPro" id="IPR006224">
    <property type="entry name" value="PsdUridine_synth_RluA-like_CS"/>
</dbReference>
<dbReference type="EMBL" id="FUYY01000002">
    <property type="protein sequence ID" value="SKB54251.1"/>
    <property type="molecule type" value="Genomic_DNA"/>
</dbReference>
<dbReference type="InterPro" id="IPR006145">
    <property type="entry name" value="PsdUridine_synth_RsuA/RluA"/>
</dbReference>
<dbReference type="Proteomes" id="UP000190230">
    <property type="component" value="Unassembled WGS sequence"/>
</dbReference>
<evidence type="ECO:0000259" key="4">
    <source>
        <dbReference type="Pfam" id="PF00849"/>
    </source>
</evidence>
<dbReference type="InterPro" id="IPR036986">
    <property type="entry name" value="S4_RNA-bd_sf"/>
</dbReference>
<gene>
    <name evidence="5" type="ORF">SAMN05660776_1793</name>
</gene>
<keyword evidence="2" id="KW-0413">Isomerase</keyword>
<dbReference type="RefSeq" id="WP_245828717.1">
    <property type="nucleotide sequence ID" value="NZ_FUYY01000002.1"/>
</dbReference>
<dbReference type="STRING" id="241145.SAMN05660776_1793"/>
<dbReference type="Gene3D" id="3.30.2350.10">
    <property type="entry name" value="Pseudouridine synthase"/>
    <property type="match status" value="1"/>
</dbReference>
<proteinExistence type="inferred from homology"/>
<evidence type="ECO:0000256" key="2">
    <source>
        <dbReference type="ARBA" id="ARBA00023235"/>
    </source>
</evidence>
<sequence>MTILKMEYDFFLTNTYPLKTKETHIVPAITEKIRLQEYAVSIFVSLPTKSSLKKAIKKELILLDGQPAKTSDWIKEGQKIELLEPEKPNKKVFTLKLEIIFEDEYLALIHKPAGIPTSGNYFKTITNALPFNLNPSNQKDALPAPLPVHRLDNPTSGILLIAKSKAAQVALNRLFEEKKIIKSYHALVFGTISDSLLLKNPIEGKNAETQIEAIKHFQFKNEKLSLVKAFPKTGRTHQIRIHLAENGNSIVGDKLYGKASESITKSGLFLAATGLEFNHPVTKKNMAFELSLPKKFREFKELVRNT</sequence>
<dbReference type="GO" id="GO:0009982">
    <property type="term" value="F:pseudouridine synthase activity"/>
    <property type="evidence" value="ECO:0007669"/>
    <property type="project" value="InterPro"/>
</dbReference>
<keyword evidence="3" id="KW-0694">RNA-binding</keyword>